<evidence type="ECO:0000313" key="8">
    <source>
        <dbReference type="EMBL" id="KAG2486462.1"/>
    </source>
</evidence>
<sequence>MSKKPVSIPFVPKNVEDVLLWRDVKSSALVAGGATGAFLAYTLNPFTASTIVCYLVAILSLAMFIWAQVGNFISKSGPPVPGFLKAGVSEEQAHRAVDSLLPALNKGLAFLGVLASGKDLKLSLLTMGGSYAAARVFALVTPITLAYAVVVLALSLPKVYEAKQAEVDRALAAVQAKLDELMAKFKENVLSKIPKASPPAKKVE</sequence>
<feature type="transmembrane region" description="Helical" evidence="6">
    <location>
        <begin position="132"/>
        <end position="154"/>
    </location>
</feature>
<evidence type="ECO:0000256" key="5">
    <source>
        <dbReference type="ARBA" id="ARBA00023136"/>
    </source>
</evidence>
<dbReference type="InterPro" id="IPR003388">
    <property type="entry name" value="Reticulon"/>
</dbReference>
<evidence type="ECO:0000256" key="3">
    <source>
        <dbReference type="ARBA" id="ARBA00022824"/>
    </source>
</evidence>
<dbReference type="Pfam" id="PF02453">
    <property type="entry name" value="Reticulon"/>
    <property type="match status" value="1"/>
</dbReference>
<dbReference type="PANTHER" id="PTHR10994">
    <property type="entry name" value="RETICULON"/>
    <property type="match status" value="1"/>
</dbReference>
<dbReference type="PANTHER" id="PTHR10994:SF193">
    <property type="entry name" value="RETICULON-LIKE PROTEIN"/>
    <property type="match status" value="1"/>
</dbReference>
<keyword evidence="4 6" id="KW-1133">Transmembrane helix</keyword>
<evidence type="ECO:0000259" key="7">
    <source>
        <dbReference type="PROSITE" id="PS50845"/>
    </source>
</evidence>
<evidence type="ECO:0000256" key="1">
    <source>
        <dbReference type="ARBA" id="ARBA00004477"/>
    </source>
</evidence>
<gene>
    <name evidence="8" type="ORF">HYH03_014909</name>
</gene>
<keyword evidence="3 6" id="KW-0256">Endoplasmic reticulum</keyword>
<dbReference type="Proteomes" id="UP000612055">
    <property type="component" value="Unassembled WGS sequence"/>
</dbReference>
<protein>
    <recommendedName>
        <fullName evidence="6">Reticulon-like protein</fullName>
    </recommendedName>
</protein>
<dbReference type="PROSITE" id="PS50845">
    <property type="entry name" value="RETICULON"/>
    <property type="match status" value="1"/>
</dbReference>
<evidence type="ECO:0000256" key="6">
    <source>
        <dbReference type="RuleBase" id="RU363132"/>
    </source>
</evidence>
<keyword evidence="2 6" id="KW-0812">Transmembrane</keyword>
<comment type="subcellular location">
    <subcellularLocation>
        <location evidence="1 6">Endoplasmic reticulum membrane</location>
        <topology evidence="1 6">Multi-pass membrane protein</topology>
    </subcellularLocation>
</comment>
<dbReference type="InterPro" id="IPR045064">
    <property type="entry name" value="Reticulon-like"/>
</dbReference>
<dbReference type="GO" id="GO:0005789">
    <property type="term" value="C:endoplasmic reticulum membrane"/>
    <property type="evidence" value="ECO:0007669"/>
    <property type="project" value="UniProtKB-SubCell"/>
</dbReference>
<keyword evidence="9" id="KW-1185">Reference proteome</keyword>
<dbReference type="AlphaFoldDB" id="A0A836BRT9"/>
<dbReference type="EMBL" id="JAEHOE010000112">
    <property type="protein sequence ID" value="KAG2486462.1"/>
    <property type="molecule type" value="Genomic_DNA"/>
</dbReference>
<evidence type="ECO:0000256" key="2">
    <source>
        <dbReference type="ARBA" id="ARBA00022692"/>
    </source>
</evidence>
<feature type="domain" description="Reticulon" evidence="7">
    <location>
        <begin position="15"/>
        <end position="204"/>
    </location>
</feature>
<feature type="transmembrane region" description="Helical" evidence="6">
    <location>
        <begin position="51"/>
        <end position="69"/>
    </location>
</feature>
<comment type="caution">
    <text evidence="8">The sequence shown here is derived from an EMBL/GenBank/DDBJ whole genome shotgun (WGS) entry which is preliminary data.</text>
</comment>
<dbReference type="OrthoDB" id="567788at2759"/>
<reference evidence="8" key="1">
    <citation type="journal article" date="2020" name="bioRxiv">
        <title>Comparative genomics of Chlamydomonas.</title>
        <authorList>
            <person name="Craig R.J."/>
            <person name="Hasan A.R."/>
            <person name="Ness R.W."/>
            <person name="Keightley P.D."/>
        </authorList>
    </citation>
    <scope>NUCLEOTIDE SEQUENCE</scope>
    <source>
        <strain evidence="8">CCAP 11/70</strain>
    </source>
</reference>
<organism evidence="8 9">
    <name type="scientific">Edaphochlamys debaryana</name>
    <dbReference type="NCBI Taxonomy" id="47281"/>
    <lineage>
        <taxon>Eukaryota</taxon>
        <taxon>Viridiplantae</taxon>
        <taxon>Chlorophyta</taxon>
        <taxon>core chlorophytes</taxon>
        <taxon>Chlorophyceae</taxon>
        <taxon>CS clade</taxon>
        <taxon>Chlamydomonadales</taxon>
        <taxon>Chlamydomonadales incertae sedis</taxon>
        <taxon>Edaphochlamys</taxon>
    </lineage>
</organism>
<evidence type="ECO:0000256" key="4">
    <source>
        <dbReference type="ARBA" id="ARBA00022989"/>
    </source>
</evidence>
<proteinExistence type="predicted"/>
<feature type="transmembrane region" description="Helical" evidence="6">
    <location>
        <begin position="26"/>
        <end position="44"/>
    </location>
</feature>
<keyword evidence="5 6" id="KW-0472">Membrane</keyword>
<evidence type="ECO:0000313" key="9">
    <source>
        <dbReference type="Proteomes" id="UP000612055"/>
    </source>
</evidence>
<name>A0A836BRT9_9CHLO</name>
<dbReference type="GO" id="GO:0009617">
    <property type="term" value="P:response to bacterium"/>
    <property type="evidence" value="ECO:0007669"/>
    <property type="project" value="InterPro"/>
</dbReference>
<accession>A0A836BRT9</accession>